<proteinExistence type="predicted"/>
<reference evidence="2 3" key="2">
    <citation type="submission" date="2018-11" db="EMBL/GenBank/DDBJ databases">
        <authorList>
            <consortium name="Pathogen Informatics"/>
        </authorList>
    </citation>
    <scope>NUCLEOTIDE SEQUENCE [LARGE SCALE GENOMIC DNA]</scope>
</reference>
<protein>
    <submittedName>
        <fullName evidence="4">G protein-coupled receptor</fullName>
    </submittedName>
</protein>
<keyword evidence="1" id="KW-0812">Transmembrane</keyword>
<feature type="transmembrane region" description="Helical" evidence="1">
    <location>
        <begin position="44"/>
        <end position="72"/>
    </location>
</feature>
<sequence length="307" mass="34517">MVAISSVNCKLQEFPLIYCYIHSGVLSIALSSQTTHPLREERKFLSWVSSCSIWQSALVIICIAATLLFTAFDNDFRNTVLVQASFFFEIFTNDNKRIFQCSVLMAIRERQLGFWLLSALIIMHAVAALIVNVSACIQLRSSSERTLLTLSFKDVVSLETFLWEVAMLLTGTLAVYQFVATYVCEQCLIVALEVSFVVIPLIISFLHPLIIVWNVPPLRDAAVRVFPSLSALVPEYALVPPPPTGLLHHFHFRCQQSNSVDGGLEKPKIITPNESPGRHSDEWMYQRSPLKFDAEVENATKTGQISY</sequence>
<dbReference type="Proteomes" id="UP000050794">
    <property type="component" value="Unassembled WGS sequence"/>
</dbReference>
<accession>A0A183VF75</accession>
<organism evidence="3 4">
    <name type="scientific">Toxocara canis</name>
    <name type="common">Canine roundworm</name>
    <dbReference type="NCBI Taxonomy" id="6265"/>
    <lineage>
        <taxon>Eukaryota</taxon>
        <taxon>Metazoa</taxon>
        <taxon>Ecdysozoa</taxon>
        <taxon>Nematoda</taxon>
        <taxon>Chromadorea</taxon>
        <taxon>Rhabditida</taxon>
        <taxon>Spirurina</taxon>
        <taxon>Ascaridomorpha</taxon>
        <taxon>Ascaridoidea</taxon>
        <taxon>Toxocaridae</taxon>
        <taxon>Toxocara</taxon>
    </lineage>
</organism>
<feature type="transmembrane region" description="Helical" evidence="1">
    <location>
        <begin position="160"/>
        <end position="183"/>
    </location>
</feature>
<reference evidence="4" key="1">
    <citation type="submission" date="2016-06" db="UniProtKB">
        <authorList>
            <consortium name="WormBaseParasite"/>
        </authorList>
    </citation>
    <scope>IDENTIFICATION</scope>
</reference>
<dbReference type="EMBL" id="UYWY01026840">
    <property type="protein sequence ID" value="VDM50716.1"/>
    <property type="molecule type" value="Genomic_DNA"/>
</dbReference>
<feature type="transmembrane region" description="Helical" evidence="1">
    <location>
        <begin position="189"/>
        <end position="215"/>
    </location>
</feature>
<evidence type="ECO:0000313" key="4">
    <source>
        <dbReference type="WBParaSite" id="TCNE_0001939901-mRNA-1"/>
    </source>
</evidence>
<evidence type="ECO:0000313" key="3">
    <source>
        <dbReference type="Proteomes" id="UP000050794"/>
    </source>
</evidence>
<keyword evidence="1" id="KW-0472">Membrane</keyword>
<gene>
    <name evidence="2" type="ORF">TCNE_LOCUS19395</name>
</gene>
<dbReference type="AlphaFoldDB" id="A0A183VF75"/>
<keyword evidence="1" id="KW-1133">Transmembrane helix</keyword>
<evidence type="ECO:0000313" key="2">
    <source>
        <dbReference type="EMBL" id="VDM50716.1"/>
    </source>
</evidence>
<keyword evidence="3" id="KW-1185">Reference proteome</keyword>
<feature type="transmembrane region" description="Helical" evidence="1">
    <location>
        <begin position="114"/>
        <end position="139"/>
    </location>
</feature>
<evidence type="ECO:0000256" key="1">
    <source>
        <dbReference type="SAM" id="Phobius"/>
    </source>
</evidence>
<name>A0A183VF75_TOXCA</name>
<dbReference type="WBParaSite" id="TCNE_0001939901-mRNA-1">
    <property type="protein sequence ID" value="TCNE_0001939901-mRNA-1"/>
    <property type="gene ID" value="TCNE_0001939901"/>
</dbReference>